<evidence type="ECO:0000256" key="2">
    <source>
        <dbReference type="ARBA" id="ARBA00023125"/>
    </source>
</evidence>
<evidence type="ECO:0000313" key="8">
    <source>
        <dbReference type="Proteomes" id="UP000823915"/>
    </source>
</evidence>
<evidence type="ECO:0000256" key="4">
    <source>
        <dbReference type="HAMAP-Rule" id="MF_01420"/>
    </source>
</evidence>
<keyword evidence="2 4" id="KW-0238">DNA-binding</keyword>
<dbReference type="SUPFAM" id="SSF46785">
    <property type="entry name" value="Winged helix' DNA-binding domain"/>
    <property type="match status" value="1"/>
</dbReference>
<feature type="domain" description="Sporulation regulator WhiA C-terminal" evidence="5">
    <location>
        <begin position="217"/>
        <end position="297"/>
    </location>
</feature>
<name>A0A9D1YBW0_9FIRM</name>
<dbReference type="Pfam" id="PF14527">
    <property type="entry name" value="LAGLIDADG_WhiA"/>
    <property type="match status" value="1"/>
</dbReference>
<dbReference type="HAMAP" id="MF_01420">
    <property type="entry name" value="HTH_type_WhiA"/>
    <property type="match status" value="1"/>
</dbReference>
<dbReference type="PANTHER" id="PTHR37307:SF1">
    <property type="entry name" value="CELL DIVISION PROTEIN WHIA-RELATED"/>
    <property type="match status" value="1"/>
</dbReference>
<dbReference type="InterPro" id="IPR036388">
    <property type="entry name" value="WH-like_DNA-bd_sf"/>
</dbReference>
<reference evidence="7" key="1">
    <citation type="journal article" date="2021" name="PeerJ">
        <title>Extensive microbial diversity within the chicken gut microbiome revealed by metagenomics and culture.</title>
        <authorList>
            <person name="Gilroy R."/>
            <person name="Ravi A."/>
            <person name="Getino M."/>
            <person name="Pursley I."/>
            <person name="Horton D.L."/>
            <person name="Alikhan N.F."/>
            <person name="Baker D."/>
            <person name="Gharbi K."/>
            <person name="Hall N."/>
            <person name="Watson M."/>
            <person name="Adriaenssens E.M."/>
            <person name="Foster-Nyarko E."/>
            <person name="Jarju S."/>
            <person name="Secka A."/>
            <person name="Antonio M."/>
            <person name="Oren A."/>
            <person name="Chaudhuri R.R."/>
            <person name="La Ragione R."/>
            <person name="Hildebrand F."/>
            <person name="Pallen M.J."/>
        </authorList>
    </citation>
    <scope>NUCLEOTIDE SEQUENCE</scope>
    <source>
        <strain evidence="7">1282</strain>
    </source>
</reference>
<dbReference type="GO" id="GO:0003677">
    <property type="term" value="F:DNA binding"/>
    <property type="evidence" value="ECO:0007669"/>
    <property type="project" value="UniProtKB-UniRule"/>
</dbReference>
<feature type="domain" description="WhiA LAGLIDADG-like" evidence="6">
    <location>
        <begin position="120"/>
        <end position="214"/>
    </location>
</feature>
<dbReference type="PROSITE" id="PS00519">
    <property type="entry name" value="HTH_ASNC_1"/>
    <property type="match status" value="1"/>
</dbReference>
<evidence type="ECO:0000259" key="6">
    <source>
        <dbReference type="Pfam" id="PF14527"/>
    </source>
</evidence>
<comment type="caution">
    <text evidence="7">The sequence shown here is derived from an EMBL/GenBank/DDBJ whole genome shotgun (WGS) entry which is preliminary data.</text>
</comment>
<dbReference type="EMBL" id="DXDU01000048">
    <property type="protein sequence ID" value="HIY26087.1"/>
    <property type="molecule type" value="Genomic_DNA"/>
</dbReference>
<proteinExistence type="inferred from homology"/>
<comment type="function">
    <text evidence="4">Involved in cell division and chromosome segregation.</text>
</comment>
<dbReference type="InterPro" id="IPR019885">
    <property type="entry name" value="Tscrpt_reg_HTH_AsnC-type_CS"/>
</dbReference>
<dbReference type="Proteomes" id="UP000823915">
    <property type="component" value="Unassembled WGS sequence"/>
</dbReference>
<dbReference type="GO" id="GO:0043937">
    <property type="term" value="P:regulation of sporulation"/>
    <property type="evidence" value="ECO:0007669"/>
    <property type="project" value="InterPro"/>
</dbReference>
<dbReference type="AlphaFoldDB" id="A0A9D1YBW0"/>
<dbReference type="InterPro" id="IPR039518">
    <property type="entry name" value="WhiA_LAGLIDADG_dom"/>
</dbReference>
<dbReference type="NCBIfam" id="TIGR00647">
    <property type="entry name" value="DNA_bind_WhiA"/>
    <property type="match status" value="1"/>
</dbReference>
<evidence type="ECO:0000256" key="3">
    <source>
        <dbReference type="ARBA" id="ARBA00023306"/>
    </source>
</evidence>
<reference evidence="7" key="2">
    <citation type="submission" date="2021-04" db="EMBL/GenBank/DDBJ databases">
        <authorList>
            <person name="Gilroy R."/>
        </authorList>
    </citation>
    <scope>NUCLEOTIDE SEQUENCE</scope>
    <source>
        <strain evidence="7">1282</strain>
    </source>
</reference>
<dbReference type="GO" id="GO:0051301">
    <property type="term" value="P:cell division"/>
    <property type="evidence" value="ECO:0007669"/>
    <property type="project" value="UniProtKB-UniRule"/>
</dbReference>
<comment type="similarity">
    <text evidence="4">Belongs to the WhiA family.</text>
</comment>
<accession>A0A9D1YBW0</accession>
<keyword evidence="3 4" id="KW-0131">Cell cycle</keyword>
<dbReference type="InterPro" id="IPR036390">
    <property type="entry name" value="WH_DNA-bd_sf"/>
</dbReference>
<keyword evidence="1 4" id="KW-0132">Cell division</keyword>
<dbReference type="InterPro" id="IPR027434">
    <property type="entry name" value="Homing_endonucl"/>
</dbReference>
<evidence type="ECO:0000259" key="5">
    <source>
        <dbReference type="Pfam" id="PF02650"/>
    </source>
</evidence>
<evidence type="ECO:0000256" key="1">
    <source>
        <dbReference type="ARBA" id="ARBA00022618"/>
    </source>
</evidence>
<dbReference type="Pfam" id="PF02650">
    <property type="entry name" value="HTH_WhiA"/>
    <property type="match status" value="1"/>
</dbReference>
<evidence type="ECO:0000313" key="7">
    <source>
        <dbReference type="EMBL" id="HIY26087.1"/>
    </source>
</evidence>
<dbReference type="PANTHER" id="PTHR37307">
    <property type="entry name" value="CELL DIVISION PROTEIN WHIA-RELATED"/>
    <property type="match status" value="1"/>
</dbReference>
<organism evidence="7 8">
    <name type="scientific">Candidatus Acutalibacter pullistercoris</name>
    <dbReference type="NCBI Taxonomy" id="2838418"/>
    <lineage>
        <taxon>Bacteria</taxon>
        <taxon>Bacillati</taxon>
        <taxon>Bacillota</taxon>
        <taxon>Clostridia</taxon>
        <taxon>Eubacteriales</taxon>
        <taxon>Acutalibacteraceae</taxon>
        <taxon>Acutalibacter</taxon>
    </lineage>
</organism>
<protein>
    <recommendedName>
        <fullName evidence="4">Probable cell division protein WhiA</fullName>
    </recommendedName>
</protein>
<gene>
    <name evidence="4 7" type="primary">whiA</name>
    <name evidence="7" type="ORF">H9838_02825</name>
</gene>
<dbReference type="InterPro" id="IPR023054">
    <property type="entry name" value="Sporulation_regulator_WhiA_C"/>
</dbReference>
<dbReference type="Gene3D" id="3.10.28.10">
    <property type="entry name" value="Homing endonucleases"/>
    <property type="match status" value="1"/>
</dbReference>
<dbReference type="Gene3D" id="1.10.10.10">
    <property type="entry name" value="Winged helix-like DNA-binding domain superfamily/Winged helix DNA-binding domain"/>
    <property type="match status" value="1"/>
</dbReference>
<sequence>MSFSSDIKNELCRVEWKRREHLLAECYGAWLFSRCFRLREGAFVTENGAVARRLLELAAAGVGVSGELTFGVSRRKRTAYRVFLPEEGGRAQLLEAFGHTGREPSLRLNRANLEEPGCGAAFLRGAFLTCGTATDPNKEYHLEYAVPHKNLANDLYTLLCEAEGFPLTPAVSGRKGAYVVYLKESGQIEDVLTYLGAPGAAMELMQVKMYKEAKNNINRKTNFETANMDKTYSASARQTAAIAVISDTVGLGSLPENLRELAQLRLDEPEMTLRELGERLGISRSGVNHRLQRLLELGEKILKEKGLEQIL</sequence>
<dbReference type="SUPFAM" id="SSF55608">
    <property type="entry name" value="Homing endonucleases"/>
    <property type="match status" value="1"/>
</dbReference>
<dbReference type="InterPro" id="IPR003802">
    <property type="entry name" value="Sporulation_regulator_WhiA"/>
</dbReference>